<dbReference type="EMBL" id="LR216287">
    <property type="protein sequence ID" value="VFJ12606.1"/>
    <property type="molecule type" value="Genomic_DNA"/>
</dbReference>
<evidence type="ECO:0000313" key="2">
    <source>
        <dbReference type="Proteomes" id="UP000294299"/>
    </source>
</evidence>
<gene>
    <name evidence="1" type="ORF">NFRAN_0285</name>
</gene>
<keyword evidence="2" id="KW-1185">Reference proteome</keyword>
<proteinExistence type="predicted"/>
<dbReference type="RefSeq" id="WP_134482704.1">
    <property type="nucleotide sequence ID" value="NZ_LR216287.1"/>
</dbReference>
<reference evidence="1 2" key="1">
    <citation type="submission" date="2019-02" db="EMBL/GenBank/DDBJ databases">
        <authorList>
            <person name="Lehtovirta-Morley E L."/>
        </authorList>
    </citation>
    <scope>NUCLEOTIDE SEQUENCE [LARGE SCALE GENOMIC DNA]</scope>
    <source>
        <strain evidence="1">NFRAN1</strain>
    </source>
</reference>
<dbReference type="GeneID" id="39419848"/>
<evidence type="ECO:0000313" key="1">
    <source>
        <dbReference type="EMBL" id="VFJ12606.1"/>
    </source>
</evidence>
<dbReference type="Proteomes" id="UP000294299">
    <property type="component" value="Chromosome NFRAN"/>
</dbReference>
<accession>A0A484I4B8</accession>
<name>A0A484I4B8_9ARCH</name>
<dbReference type="KEGG" id="nfn:NFRAN_0285"/>
<sequence>MNDRTSNYNLGRNMHHTRILYKICIHDYSNILISRKLAEEKSDGIESLTDLLPSLLSEINQHSTKSEADLIHV</sequence>
<protein>
    <submittedName>
        <fullName evidence="1">Uncharacterized protein</fullName>
    </submittedName>
</protein>
<dbReference type="AlphaFoldDB" id="A0A484I4B8"/>
<organism evidence="1 2">
    <name type="scientific">Candidatus Nitrosocosmicus franklandianus</name>
    <dbReference type="NCBI Taxonomy" id="1798806"/>
    <lineage>
        <taxon>Archaea</taxon>
        <taxon>Nitrososphaerota</taxon>
        <taxon>Nitrososphaeria</taxon>
        <taxon>Nitrososphaerales</taxon>
        <taxon>Nitrososphaeraceae</taxon>
        <taxon>Candidatus Nitrosocosmicus</taxon>
    </lineage>
</organism>